<dbReference type="Pfam" id="PF13350">
    <property type="entry name" value="Y_phosphatase3"/>
    <property type="match status" value="1"/>
</dbReference>
<dbReference type="InterPro" id="IPR000387">
    <property type="entry name" value="Tyr_Pase_dom"/>
</dbReference>
<comment type="caution">
    <text evidence="3">The sequence shown here is derived from an EMBL/GenBank/DDBJ whole genome shotgun (WGS) entry which is preliminary data.</text>
</comment>
<evidence type="ECO:0000256" key="1">
    <source>
        <dbReference type="ARBA" id="ARBA00009580"/>
    </source>
</evidence>
<dbReference type="EMBL" id="JACHVP010000003">
    <property type="protein sequence ID" value="MBB2968076.1"/>
    <property type="molecule type" value="Genomic_DNA"/>
</dbReference>
<comment type="similarity">
    <text evidence="1">Belongs to the protein-tyrosine phosphatase family.</text>
</comment>
<reference evidence="3 4" key="1">
    <citation type="submission" date="2020-08" db="EMBL/GenBank/DDBJ databases">
        <title>Sequencing the genomes of 1000 actinobacteria strains.</title>
        <authorList>
            <person name="Klenk H.-P."/>
        </authorList>
    </citation>
    <scope>NUCLEOTIDE SEQUENCE [LARGE SCALE GENOMIC DNA]</scope>
    <source>
        <strain evidence="3 4">DSM 20146</strain>
    </source>
</reference>
<protein>
    <submittedName>
        <fullName evidence="3">Protein-tyrosine phosphatase</fullName>
        <ecNumber evidence="3">3.1.3.48</ecNumber>
    </submittedName>
</protein>
<evidence type="ECO:0000259" key="2">
    <source>
        <dbReference type="PROSITE" id="PS50056"/>
    </source>
</evidence>
<feature type="domain" description="Tyrosine specific protein phosphatases" evidence="2">
    <location>
        <begin position="135"/>
        <end position="174"/>
    </location>
</feature>
<accession>A0A7W4YJG9</accession>
<dbReference type="InterPro" id="IPR016130">
    <property type="entry name" value="Tyr_Pase_AS"/>
</dbReference>
<sequence length="273" mass="28248">MELTSVIDGTHNARDLGGIALDGGAVVAPGVVFRSDALATLTPTGVQALLDLRIGTAIDLRTDSERLRAPDVLPAGGETRLVELSILGGAMDELVKQLLPSGDRTALSQEQIAALVEQIPTLEELYVAILQSSAPQFAQVARTVAESVGAERPAVLFHCTAGKDRTGIAAALLLSIAGADRDAIVADYELTQANLAGAFADVLTGLVTQLGIPLVPRLETLATKSPASAITAALDWVDANHGDAAGYLRSGGLTDTELASVRGALRQESTPRE</sequence>
<keyword evidence="4" id="KW-1185">Reference proteome</keyword>
<dbReference type="PANTHER" id="PTHR31126:SF1">
    <property type="entry name" value="TYROSINE SPECIFIC PROTEIN PHOSPHATASES DOMAIN-CONTAINING PROTEIN"/>
    <property type="match status" value="1"/>
</dbReference>
<dbReference type="GO" id="GO:0004725">
    <property type="term" value="F:protein tyrosine phosphatase activity"/>
    <property type="evidence" value="ECO:0007669"/>
    <property type="project" value="UniProtKB-EC"/>
</dbReference>
<dbReference type="SUPFAM" id="SSF52799">
    <property type="entry name" value="(Phosphotyrosine protein) phosphatases II"/>
    <property type="match status" value="1"/>
</dbReference>
<proteinExistence type="inferred from homology"/>
<dbReference type="PROSITE" id="PS00383">
    <property type="entry name" value="TYR_PHOSPHATASE_1"/>
    <property type="match status" value="1"/>
</dbReference>
<dbReference type="InterPro" id="IPR026893">
    <property type="entry name" value="Tyr/Ser_Pase_IphP-type"/>
</dbReference>
<dbReference type="PROSITE" id="PS50056">
    <property type="entry name" value="TYR_PHOSPHATASE_2"/>
    <property type="match status" value="1"/>
</dbReference>
<dbReference type="PANTHER" id="PTHR31126">
    <property type="entry name" value="TYROSINE-PROTEIN PHOSPHATASE"/>
    <property type="match status" value="1"/>
</dbReference>
<dbReference type="InterPro" id="IPR029021">
    <property type="entry name" value="Prot-tyrosine_phosphatase-like"/>
</dbReference>
<evidence type="ECO:0000313" key="3">
    <source>
        <dbReference type="EMBL" id="MBB2968076.1"/>
    </source>
</evidence>
<dbReference type="RefSeq" id="WP_021762590.1">
    <property type="nucleotide sequence ID" value="NZ_JACHVP010000003.1"/>
</dbReference>
<dbReference type="EC" id="3.1.3.48" evidence="3"/>
<keyword evidence="3" id="KW-0378">Hydrolase</keyword>
<evidence type="ECO:0000313" key="4">
    <source>
        <dbReference type="Proteomes" id="UP000538196"/>
    </source>
</evidence>
<dbReference type="AlphaFoldDB" id="A0A7W4YJG9"/>
<organism evidence="3 4">
    <name type="scientific">Leifsonia aquatica</name>
    <name type="common">Corynebacterium aquaticum</name>
    <dbReference type="NCBI Taxonomy" id="144185"/>
    <lineage>
        <taxon>Bacteria</taxon>
        <taxon>Bacillati</taxon>
        <taxon>Actinomycetota</taxon>
        <taxon>Actinomycetes</taxon>
        <taxon>Micrococcales</taxon>
        <taxon>Microbacteriaceae</taxon>
        <taxon>Leifsonia</taxon>
    </lineage>
</organism>
<dbReference type="Proteomes" id="UP000538196">
    <property type="component" value="Unassembled WGS sequence"/>
</dbReference>
<dbReference type="Gene3D" id="3.90.190.10">
    <property type="entry name" value="Protein tyrosine phosphatase superfamily"/>
    <property type="match status" value="1"/>
</dbReference>
<name>A0A7W4YJG9_LEIAQ</name>
<gene>
    <name evidence="3" type="ORF">FHX33_002846</name>
</gene>